<keyword evidence="1" id="KW-1133">Transmembrane helix</keyword>
<proteinExistence type="predicted"/>
<comment type="caution">
    <text evidence="2">The sequence shown here is derived from an EMBL/GenBank/DDBJ whole genome shotgun (WGS) entry which is preliminary data.</text>
</comment>
<feature type="transmembrane region" description="Helical" evidence="1">
    <location>
        <begin position="45"/>
        <end position="67"/>
    </location>
</feature>
<organism evidence="2">
    <name type="scientific">Salmonella derby</name>
    <dbReference type="NCBI Taxonomy" id="28144"/>
    <lineage>
        <taxon>Bacteria</taxon>
        <taxon>Pseudomonadati</taxon>
        <taxon>Pseudomonadota</taxon>
        <taxon>Gammaproteobacteria</taxon>
        <taxon>Enterobacterales</taxon>
        <taxon>Enterobacteriaceae</taxon>
        <taxon>Salmonella</taxon>
    </lineage>
</organism>
<name>A0A5X5Z780_SALDE</name>
<keyword evidence="1" id="KW-0812">Transmembrane</keyword>
<evidence type="ECO:0000313" key="2">
    <source>
        <dbReference type="EMBL" id="ECA3153882.1"/>
    </source>
</evidence>
<reference evidence="2" key="1">
    <citation type="submission" date="2018-12" db="EMBL/GenBank/DDBJ databases">
        <authorList>
            <consortium name="NARMS: The National Antimicrobial Resistance Monitoring System"/>
        </authorList>
    </citation>
    <scope>NUCLEOTIDE SEQUENCE</scope>
    <source>
        <strain evidence="2">FSIS11816337</strain>
    </source>
</reference>
<accession>A0A5X5Z780</accession>
<gene>
    <name evidence="2" type="ORF">EJW65_17420</name>
</gene>
<sequence length="68" mass="7595">MTNNITNIILTLVLFEVGVVVIYLFRKLTGHEECFIDLNIEYVAAYAKGLFPAAIGAMLIAFVIWFIG</sequence>
<keyword evidence="1" id="KW-0472">Membrane</keyword>
<dbReference type="AlphaFoldDB" id="A0A5X5Z780"/>
<protein>
    <submittedName>
        <fullName evidence="2">Uncharacterized protein</fullName>
    </submittedName>
</protein>
<evidence type="ECO:0000256" key="1">
    <source>
        <dbReference type="SAM" id="Phobius"/>
    </source>
</evidence>
<feature type="transmembrane region" description="Helical" evidence="1">
    <location>
        <begin position="6"/>
        <end position="25"/>
    </location>
</feature>
<dbReference type="EMBL" id="AAHTYN010000028">
    <property type="protein sequence ID" value="ECA3153882.1"/>
    <property type="molecule type" value="Genomic_DNA"/>
</dbReference>